<reference evidence="2" key="1">
    <citation type="submission" date="2020-11" db="EMBL/GenBank/DDBJ databases">
        <title>Nocardioides cynanchi sp. nov., isolated from soil of rhizosphere of Cynanchum wilfordii.</title>
        <authorList>
            <person name="Lee J.-S."/>
            <person name="Suh M.K."/>
            <person name="Kim J.-S."/>
        </authorList>
    </citation>
    <scope>NUCLEOTIDE SEQUENCE</scope>
    <source>
        <strain evidence="2">KCTC 19276</strain>
    </source>
</reference>
<name>A0A930VMT9_9ACTN</name>
<comment type="caution">
    <text evidence="2">The sequence shown here is derived from an EMBL/GenBank/DDBJ whole genome shotgun (WGS) entry which is preliminary data.</text>
</comment>
<evidence type="ECO:0000256" key="1">
    <source>
        <dbReference type="PROSITE-ProRule" id="PRU00510"/>
    </source>
</evidence>
<sequence>MDDVDGAGDARQSGWERVDLFSARPGRTGSRFDQTVALPIDAPDALDATIRTLVLRLRALPELVDLGRRSASYRLRLERTLAEAIRARARLKDGSHGECTVCSAPISLTLLTEKPWSSACLHCALDI</sequence>
<accession>A0A930VMT9</accession>
<dbReference type="Gene3D" id="1.20.120.910">
    <property type="entry name" value="DksA, coiled-coil domain"/>
    <property type="match status" value="1"/>
</dbReference>
<keyword evidence="3" id="KW-1185">Reference proteome</keyword>
<proteinExistence type="predicted"/>
<gene>
    <name evidence="2" type="ORF">ISU10_03015</name>
</gene>
<dbReference type="EMBL" id="JADKPO010000003">
    <property type="protein sequence ID" value="MBF4766735.1"/>
    <property type="molecule type" value="Genomic_DNA"/>
</dbReference>
<dbReference type="Proteomes" id="UP000660668">
    <property type="component" value="Unassembled WGS sequence"/>
</dbReference>
<dbReference type="AlphaFoldDB" id="A0A930VMT9"/>
<organism evidence="2 3">
    <name type="scientific">Nocardioides agariphilus</name>
    <dbReference type="NCBI Taxonomy" id="433664"/>
    <lineage>
        <taxon>Bacteria</taxon>
        <taxon>Bacillati</taxon>
        <taxon>Actinomycetota</taxon>
        <taxon>Actinomycetes</taxon>
        <taxon>Propionibacteriales</taxon>
        <taxon>Nocardioidaceae</taxon>
        <taxon>Nocardioides</taxon>
    </lineage>
</organism>
<protein>
    <recommendedName>
        <fullName evidence="4">DksA C4-type domain-containing protein</fullName>
    </recommendedName>
</protein>
<feature type="zinc finger region" description="dksA C4-type" evidence="1">
    <location>
        <begin position="99"/>
        <end position="123"/>
    </location>
</feature>
<evidence type="ECO:0000313" key="3">
    <source>
        <dbReference type="Proteomes" id="UP000660668"/>
    </source>
</evidence>
<evidence type="ECO:0008006" key="4">
    <source>
        <dbReference type="Google" id="ProtNLM"/>
    </source>
</evidence>
<evidence type="ECO:0000313" key="2">
    <source>
        <dbReference type="EMBL" id="MBF4766735.1"/>
    </source>
</evidence>
<dbReference type="PROSITE" id="PS51128">
    <property type="entry name" value="ZF_DKSA_2"/>
    <property type="match status" value="1"/>
</dbReference>
<dbReference type="RefSeq" id="WP_194694895.1">
    <property type="nucleotide sequence ID" value="NZ_JADKPO010000003.1"/>
</dbReference>